<name>A0A291DVH5_9ENTR</name>
<evidence type="ECO:0000313" key="1">
    <source>
        <dbReference type="EMBL" id="ATF91699.1"/>
    </source>
</evidence>
<protein>
    <submittedName>
        <fullName evidence="1">Uncharacterized protein</fullName>
    </submittedName>
</protein>
<gene>
    <name evidence="1" type="ORF">CO704_06165</name>
</gene>
<dbReference type="EMBL" id="CP023525">
    <property type="protein sequence ID" value="ATF91699.1"/>
    <property type="molecule type" value="Genomic_DNA"/>
</dbReference>
<proteinExistence type="predicted"/>
<dbReference type="AlphaFoldDB" id="A0A291DVH5"/>
<accession>A0A291DVH5</accession>
<reference evidence="1 2" key="1">
    <citation type="submission" date="2017-09" db="EMBL/GenBank/DDBJ databases">
        <title>FDA dAtabase for Regulatory Grade micrObial Sequences (FDA-ARGOS): Supporting development and validation of Infectious Disease Dx tests.</title>
        <authorList>
            <person name="Minogue T."/>
            <person name="Wolcott M."/>
            <person name="Wasieloski L."/>
            <person name="Aguilar W."/>
            <person name="Moore D."/>
            <person name="Tallon L."/>
            <person name="Sadzewicz L."/>
            <person name="Ott S."/>
            <person name="Zhao X."/>
            <person name="Nagaraj S."/>
            <person name="Vavikolanu K."/>
            <person name="Aluvathingal J."/>
            <person name="Nadendla S."/>
            <person name="Sichtig H."/>
        </authorList>
    </citation>
    <scope>NUCLEOTIDE SEQUENCE [LARGE SCALE GENOMIC DNA]</scope>
    <source>
        <strain evidence="1 2">FDAARGOS_392</strain>
    </source>
</reference>
<organism evidence="1 2">
    <name type="scientific">Cedecea neteri</name>
    <dbReference type="NCBI Taxonomy" id="158822"/>
    <lineage>
        <taxon>Bacteria</taxon>
        <taxon>Pseudomonadati</taxon>
        <taxon>Pseudomonadota</taxon>
        <taxon>Gammaproteobacteria</taxon>
        <taxon>Enterobacterales</taxon>
        <taxon>Enterobacteriaceae</taxon>
        <taxon>Cedecea</taxon>
    </lineage>
</organism>
<evidence type="ECO:0000313" key="2">
    <source>
        <dbReference type="Proteomes" id="UP000217979"/>
    </source>
</evidence>
<dbReference type="Proteomes" id="UP000217979">
    <property type="component" value="Chromosome"/>
</dbReference>
<sequence>MVEKSLFNKDISIMENHTSQTTVTAVNSLSDLLVSPSTLDDHASTQAIWWLRKHIGGLLFGLEFVGNRVFDLSETEEHPLTQEDAFNVGLFVENTAQVTQVLTQYLFEIYLNKSLVAEEKH</sequence>